<gene>
    <name evidence="1" type="ORF">E4L98_27390</name>
</gene>
<dbReference type="EMBL" id="SPVG01000263">
    <property type="protein sequence ID" value="TFW14840.1"/>
    <property type="molecule type" value="Genomic_DNA"/>
</dbReference>
<proteinExistence type="predicted"/>
<name>A0A4Y9S0D8_9BURK</name>
<accession>A0A4Y9S0D8</accession>
<protein>
    <submittedName>
        <fullName evidence="1">Uncharacterized protein</fullName>
    </submittedName>
</protein>
<evidence type="ECO:0000313" key="1">
    <source>
        <dbReference type="EMBL" id="TFW14840.1"/>
    </source>
</evidence>
<keyword evidence="2" id="KW-1185">Reference proteome</keyword>
<dbReference type="Proteomes" id="UP000297729">
    <property type="component" value="Unassembled WGS sequence"/>
</dbReference>
<reference evidence="1 2" key="1">
    <citation type="submission" date="2019-03" db="EMBL/GenBank/DDBJ databases">
        <title>Draft Genome Sequence of Duganella callidus sp. nov., a Novel Duganella Species Isolated from Cultivated Soil.</title>
        <authorList>
            <person name="Raths R."/>
            <person name="Peta V."/>
            <person name="Bucking H."/>
        </authorList>
    </citation>
    <scope>NUCLEOTIDE SEQUENCE [LARGE SCALE GENOMIC DNA]</scope>
    <source>
        <strain evidence="1 2">DN04</strain>
    </source>
</reference>
<dbReference type="RefSeq" id="WP_135204704.1">
    <property type="nucleotide sequence ID" value="NZ_SPVG01000263.1"/>
</dbReference>
<organism evidence="1 2">
    <name type="scientific">Duganella callida</name>
    <dbReference type="NCBI Taxonomy" id="2561932"/>
    <lineage>
        <taxon>Bacteria</taxon>
        <taxon>Pseudomonadati</taxon>
        <taxon>Pseudomonadota</taxon>
        <taxon>Betaproteobacteria</taxon>
        <taxon>Burkholderiales</taxon>
        <taxon>Oxalobacteraceae</taxon>
        <taxon>Telluria group</taxon>
        <taxon>Duganella</taxon>
    </lineage>
</organism>
<dbReference type="AlphaFoldDB" id="A0A4Y9S0D8"/>
<sequence>MNDDSWVAEGGALCGVCFAHSGAGPRWVPESGNVKDPMHRLNQQWEPMLSRPIGTTVERWSNK</sequence>
<evidence type="ECO:0000313" key="2">
    <source>
        <dbReference type="Proteomes" id="UP000297729"/>
    </source>
</evidence>
<comment type="caution">
    <text evidence="1">The sequence shown here is derived from an EMBL/GenBank/DDBJ whole genome shotgun (WGS) entry which is preliminary data.</text>
</comment>